<dbReference type="InterPro" id="IPR021221">
    <property type="entry name" value="Fil"/>
</dbReference>
<evidence type="ECO:0000313" key="2">
    <source>
        <dbReference type="EMBL" id="AWK13889.1"/>
    </source>
</evidence>
<keyword evidence="1" id="KW-0812">Transmembrane</keyword>
<dbReference type="KEGG" id="fsm:CCS41_04425"/>
<dbReference type="RefSeq" id="WP_119797283.1">
    <property type="nucleotide sequence ID" value="NZ_CP021659.1"/>
</dbReference>
<dbReference type="Pfam" id="PF10893">
    <property type="entry name" value="Phage_186_Fil"/>
    <property type="match status" value="1"/>
</dbReference>
<dbReference type="EMBL" id="CP021659">
    <property type="protein sequence ID" value="AWK13889.1"/>
    <property type="molecule type" value="Genomic_DNA"/>
</dbReference>
<keyword evidence="1" id="KW-0472">Membrane</keyword>
<organism evidence="2 3">
    <name type="scientific">Candidatus Fukatsuia symbiotica</name>
    <dbReference type="NCBI Taxonomy" id="1878942"/>
    <lineage>
        <taxon>Bacteria</taxon>
        <taxon>Pseudomonadati</taxon>
        <taxon>Pseudomonadota</taxon>
        <taxon>Gammaproteobacteria</taxon>
        <taxon>Enterobacterales</taxon>
        <taxon>Yersiniaceae</taxon>
        <taxon>Candidatus Fukatsuia</taxon>
    </lineage>
</organism>
<evidence type="ECO:0000256" key="1">
    <source>
        <dbReference type="SAM" id="Phobius"/>
    </source>
</evidence>
<feature type="transmembrane region" description="Helical" evidence="1">
    <location>
        <begin position="6"/>
        <end position="22"/>
    </location>
</feature>
<evidence type="ECO:0000313" key="3">
    <source>
        <dbReference type="Proteomes" id="UP000261875"/>
    </source>
</evidence>
<keyword evidence="1" id="KW-1133">Transmembrane helix</keyword>
<dbReference type="Proteomes" id="UP000261875">
    <property type="component" value="Chromosome"/>
</dbReference>
<name>A0A2U8I457_9GAMM</name>
<dbReference type="AlphaFoldDB" id="A0A2U8I457"/>
<sequence length="102" mass="12070">MNYSNALLILVAIILVVVSLNPPRKKAKKKEMTKGWQQFLQHEAEIKMAVEQRAQRGWLETPDARHFQPKTHAVPFIKGYSRPFIVKPRSKRCWYQRLLTFH</sequence>
<dbReference type="OrthoDB" id="6428976at2"/>
<keyword evidence="3" id="KW-1185">Reference proteome</keyword>
<accession>A0A2U8I457</accession>
<proteinExistence type="predicted"/>
<gene>
    <name evidence="2" type="ORF">CCS41_04425</name>
</gene>
<protein>
    <submittedName>
        <fullName evidence="2">Uncharacterized protein</fullName>
    </submittedName>
</protein>
<reference evidence="2 3" key="1">
    <citation type="submission" date="2017-05" db="EMBL/GenBank/DDBJ databases">
        <title>Genome sequence of Candidatus Fukatsuia symbiotica and Candidatus Hamiltonella defensa from Acyrthosiphon pisum strain 5D.</title>
        <authorList>
            <person name="Patel V.A."/>
            <person name="Chevignon G."/>
            <person name="Russell J.A."/>
            <person name="Oliver K.M."/>
        </authorList>
    </citation>
    <scope>NUCLEOTIDE SEQUENCE [LARGE SCALE GENOMIC DNA]</scope>
    <source>
        <strain evidence="2 3">5D</strain>
    </source>
</reference>